<organism evidence="2">
    <name type="scientific">Tanacetum cinerariifolium</name>
    <name type="common">Dalmatian daisy</name>
    <name type="synonym">Chrysanthemum cinerariifolium</name>
    <dbReference type="NCBI Taxonomy" id="118510"/>
    <lineage>
        <taxon>Eukaryota</taxon>
        <taxon>Viridiplantae</taxon>
        <taxon>Streptophyta</taxon>
        <taxon>Embryophyta</taxon>
        <taxon>Tracheophyta</taxon>
        <taxon>Spermatophyta</taxon>
        <taxon>Magnoliopsida</taxon>
        <taxon>eudicotyledons</taxon>
        <taxon>Gunneridae</taxon>
        <taxon>Pentapetalae</taxon>
        <taxon>asterids</taxon>
        <taxon>campanulids</taxon>
        <taxon>Asterales</taxon>
        <taxon>Asteraceae</taxon>
        <taxon>Asteroideae</taxon>
        <taxon>Anthemideae</taxon>
        <taxon>Anthemidinae</taxon>
        <taxon>Tanacetum</taxon>
    </lineage>
</organism>
<sequence length="197" mass="21579">MAAPTIPVSTKENLRDSIDIKVDIIHPKPVAAEAIEKITHNRERQTRPQLLTPGTLSLGLVLNPPFPTPYVPPTKKDRDILFQSMLDEYFNPPPSAASPIPAVVAPNPTDLTGTPSSITTDQNAPFTSTSQTPQETQSLVIPLGVKEYFHDIEVAHLDNDPFFGALIPEPNSKEYSSRNVIPTNVNSVNHPPEHLIN</sequence>
<gene>
    <name evidence="2" type="ORF">Tci_023272</name>
</gene>
<dbReference type="EMBL" id="BKCJ010002844">
    <property type="protein sequence ID" value="GEU51294.1"/>
    <property type="molecule type" value="Genomic_DNA"/>
</dbReference>
<evidence type="ECO:0000256" key="1">
    <source>
        <dbReference type="SAM" id="MobiDB-lite"/>
    </source>
</evidence>
<evidence type="ECO:0000313" key="2">
    <source>
        <dbReference type="EMBL" id="GEU51294.1"/>
    </source>
</evidence>
<dbReference type="AlphaFoldDB" id="A0A6L2KTS6"/>
<reference evidence="2" key="1">
    <citation type="journal article" date="2019" name="Sci. Rep.">
        <title>Draft genome of Tanacetum cinerariifolium, the natural source of mosquito coil.</title>
        <authorList>
            <person name="Yamashiro T."/>
            <person name="Shiraishi A."/>
            <person name="Satake H."/>
            <person name="Nakayama K."/>
        </authorList>
    </citation>
    <scope>NUCLEOTIDE SEQUENCE</scope>
</reference>
<feature type="region of interest" description="Disordered" evidence="1">
    <location>
        <begin position="105"/>
        <end position="135"/>
    </location>
</feature>
<accession>A0A6L2KTS6</accession>
<name>A0A6L2KTS6_TANCI</name>
<feature type="compositionally biased region" description="Polar residues" evidence="1">
    <location>
        <begin position="109"/>
        <end position="126"/>
    </location>
</feature>
<comment type="caution">
    <text evidence="2">The sequence shown here is derived from an EMBL/GenBank/DDBJ whole genome shotgun (WGS) entry which is preliminary data.</text>
</comment>
<protein>
    <submittedName>
        <fullName evidence="2">Uncharacterized protein</fullName>
    </submittedName>
</protein>
<proteinExistence type="predicted"/>